<dbReference type="GO" id="GO:0006955">
    <property type="term" value="P:immune response"/>
    <property type="evidence" value="ECO:0007669"/>
    <property type="project" value="InterPro"/>
</dbReference>
<dbReference type="Pfam" id="PF00993">
    <property type="entry name" value="MHC_II_alpha"/>
    <property type="match status" value="1"/>
</dbReference>
<keyword evidence="3" id="KW-0732">Signal</keyword>
<evidence type="ECO:0000256" key="2">
    <source>
        <dbReference type="ARBA" id="ARBA00023180"/>
    </source>
</evidence>
<dbReference type="GO" id="GO:0042613">
    <property type="term" value="C:MHC class II protein complex"/>
    <property type="evidence" value="ECO:0007669"/>
    <property type="project" value="InterPro"/>
</dbReference>
<feature type="chain" id="PRO_5002431040" description="MHC class II alpha chain N-terminal domain-containing protein" evidence="3">
    <location>
        <begin position="23"/>
        <end position="100"/>
    </location>
</feature>
<sequence>MNHSIFTAVLLGAICVLFKAQAHIDIYLKACQTNDTAPEDEEQLDGDEMLYSDFKNKKVVITLLILLRNLRHQAGMNTHWLINVTCINNLNVAVQVEKAH</sequence>
<dbReference type="InterPro" id="IPR011162">
    <property type="entry name" value="MHC_I/II-like_Ag-recog"/>
</dbReference>
<evidence type="ECO:0000259" key="4">
    <source>
        <dbReference type="Pfam" id="PF00993"/>
    </source>
</evidence>
<evidence type="ECO:0000256" key="3">
    <source>
        <dbReference type="SAM" id="SignalP"/>
    </source>
</evidence>
<dbReference type="Gene3D" id="3.10.320.10">
    <property type="entry name" value="Class II Histocompatibility Antigen, M Beta Chain, Chain B, domain 1"/>
    <property type="match status" value="1"/>
</dbReference>
<dbReference type="SUPFAM" id="SSF54452">
    <property type="entry name" value="MHC antigen-recognition domain"/>
    <property type="match status" value="1"/>
</dbReference>
<feature type="domain" description="MHC class II alpha chain N-terminal" evidence="4">
    <location>
        <begin position="23"/>
        <end position="95"/>
    </location>
</feature>
<reference evidence="5" key="2">
    <citation type="journal article" date="2015" name="Fish Shellfish Immunol.">
        <title>Early steps in the European eel (Anguilla anguilla)-Vibrio vulnificus interaction in the gills: Role of the RtxA13 toxin.</title>
        <authorList>
            <person name="Callol A."/>
            <person name="Pajuelo D."/>
            <person name="Ebbesson L."/>
            <person name="Teles M."/>
            <person name="MacKenzie S."/>
            <person name="Amaro C."/>
        </authorList>
    </citation>
    <scope>NUCLEOTIDE SEQUENCE</scope>
</reference>
<keyword evidence="2" id="KW-0325">Glycoprotein</keyword>
<reference evidence="5" key="1">
    <citation type="submission" date="2014-11" db="EMBL/GenBank/DDBJ databases">
        <authorList>
            <person name="Amaro Gonzalez C."/>
        </authorList>
    </citation>
    <scope>NUCLEOTIDE SEQUENCE</scope>
</reference>
<dbReference type="EMBL" id="GBXM01101667">
    <property type="protein sequence ID" value="JAH06910.1"/>
    <property type="molecule type" value="Transcribed_RNA"/>
</dbReference>
<name>A0A0E9PS62_ANGAN</name>
<proteinExistence type="predicted"/>
<protein>
    <recommendedName>
        <fullName evidence="4">MHC class II alpha chain N-terminal domain-containing protein</fullName>
    </recommendedName>
</protein>
<evidence type="ECO:0000313" key="5">
    <source>
        <dbReference type="EMBL" id="JAH06910.1"/>
    </source>
</evidence>
<dbReference type="InterPro" id="IPR014745">
    <property type="entry name" value="MHC_II_a/b_N"/>
</dbReference>
<dbReference type="AlphaFoldDB" id="A0A0E9PS62"/>
<dbReference type="GO" id="GO:0019882">
    <property type="term" value="P:antigen processing and presentation"/>
    <property type="evidence" value="ECO:0007669"/>
    <property type="project" value="InterPro"/>
</dbReference>
<evidence type="ECO:0000256" key="1">
    <source>
        <dbReference type="ARBA" id="ARBA00023157"/>
    </source>
</evidence>
<dbReference type="InterPro" id="IPR001003">
    <property type="entry name" value="MHC_II_a_N"/>
</dbReference>
<feature type="signal peptide" evidence="3">
    <location>
        <begin position="1"/>
        <end position="22"/>
    </location>
</feature>
<organism evidence="5">
    <name type="scientific">Anguilla anguilla</name>
    <name type="common">European freshwater eel</name>
    <name type="synonym">Muraena anguilla</name>
    <dbReference type="NCBI Taxonomy" id="7936"/>
    <lineage>
        <taxon>Eukaryota</taxon>
        <taxon>Metazoa</taxon>
        <taxon>Chordata</taxon>
        <taxon>Craniata</taxon>
        <taxon>Vertebrata</taxon>
        <taxon>Euteleostomi</taxon>
        <taxon>Actinopterygii</taxon>
        <taxon>Neopterygii</taxon>
        <taxon>Teleostei</taxon>
        <taxon>Anguilliformes</taxon>
        <taxon>Anguillidae</taxon>
        <taxon>Anguilla</taxon>
    </lineage>
</organism>
<accession>A0A0E9PS62</accession>
<keyword evidence="1" id="KW-1015">Disulfide bond</keyword>